<feature type="domain" description="Flavin reductase like" evidence="3">
    <location>
        <begin position="1"/>
        <end position="143"/>
    </location>
</feature>
<dbReference type="PANTHER" id="PTHR30466:SF1">
    <property type="entry name" value="FMN REDUCTASE (NADH) RUTF"/>
    <property type="match status" value="1"/>
</dbReference>
<evidence type="ECO:0000259" key="3">
    <source>
        <dbReference type="SMART" id="SM00903"/>
    </source>
</evidence>
<organism evidence="4 5">
    <name type="scientific">Candidatus Acidianus copahuensis</name>
    <dbReference type="NCBI Taxonomy" id="1160895"/>
    <lineage>
        <taxon>Archaea</taxon>
        <taxon>Thermoproteota</taxon>
        <taxon>Thermoprotei</taxon>
        <taxon>Sulfolobales</taxon>
        <taxon>Sulfolobaceae</taxon>
        <taxon>Acidianus</taxon>
    </lineage>
</organism>
<keyword evidence="2" id="KW-0560">Oxidoreductase</keyword>
<name>A0A031LVC0_9CREN</name>
<dbReference type="PANTHER" id="PTHR30466">
    <property type="entry name" value="FLAVIN REDUCTASE"/>
    <property type="match status" value="1"/>
</dbReference>
<dbReference type="InterPro" id="IPR012349">
    <property type="entry name" value="Split_barrel_FMN-bd"/>
</dbReference>
<evidence type="ECO:0000256" key="2">
    <source>
        <dbReference type="ARBA" id="ARBA00023002"/>
    </source>
</evidence>
<comment type="cofactor">
    <cofactor evidence="1">
        <name>FMN</name>
        <dbReference type="ChEBI" id="CHEBI:58210"/>
    </cofactor>
</comment>
<evidence type="ECO:0000313" key="4">
    <source>
        <dbReference type="EMBL" id="EZQ11710.1"/>
    </source>
</evidence>
<dbReference type="Gene3D" id="2.30.110.10">
    <property type="entry name" value="Electron Transport, Fmn-binding Protein, Chain A"/>
    <property type="match status" value="1"/>
</dbReference>
<evidence type="ECO:0000256" key="1">
    <source>
        <dbReference type="ARBA" id="ARBA00001917"/>
    </source>
</evidence>
<protein>
    <submittedName>
        <fullName evidence="4">Flavin reductase</fullName>
    </submittedName>
</protein>
<dbReference type="SMART" id="SM00903">
    <property type="entry name" value="Flavin_Reduct"/>
    <property type="match status" value="1"/>
</dbReference>
<gene>
    <name evidence="4" type="ORF">CM19_00530</name>
</gene>
<dbReference type="SUPFAM" id="SSF50475">
    <property type="entry name" value="FMN-binding split barrel"/>
    <property type="match status" value="1"/>
</dbReference>
<dbReference type="Pfam" id="PF01613">
    <property type="entry name" value="Flavin_Reduct"/>
    <property type="match status" value="1"/>
</dbReference>
<accession>A0A031LVC0</accession>
<dbReference type="AlphaFoldDB" id="A0A031LVC0"/>
<dbReference type="STRING" id="1160895.CM19_00530"/>
<dbReference type="InterPro" id="IPR002563">
    <property type="entry name" value="Flavin_Rdtase-like_dom"/>
</dbReference>
<evidence type="ECO:0000313" key="5">
    <source>
        <dbReference type="Proteomes" id="UP000024332"/>
    </source>
</evidence>
<comment type="caution">
    <text evidence="4">The sequence shown here is derived from an EMBL/GenBank/DDBJ whole genome shotgun (WGS) entry which is preliminary data.</text>
</comment>
<dbReference type="GO" id="GO:0010181">
    <property type="term" value="F:FMN binding"/>
    <property type="evidence" value="ECO:0007669"/>
    <property type="project" value="InterPro"/>
</dbReference>
<keyword evidence="5" id="KW-1185">Reference proteome</keyword>
<dbReference type="OrthoDB" id="8522at2157"/>
<dbReference type="Proteomes" id="UP000024332">
    <property type="component" value="Unassembled WGS sequence"/>
</dbReference>
<reference evidence="4 5" key="1">
    <citation type="submission" date="2014-03" db="EMBL/GenBank/DDBJ databases">
        <title>Draft genome sequence of the novel thermoacidophilic archaea Acidianus copahuensis ALE1 strain, isolated from Copahue volcanic area in Neuquen Argentina.</title>
        <authorList>
            <person name="Urbieta M.S."/>
            <person name="Rascovan N."/>
            <person name="Castro C."/>
            <person name="Revale S."/>
            <person name="Giaveno M.A."/>
            <person name="Vazquez M.P."/>
            <person name="Donati E.R."/>
        </authorList>
    </citation>
    <scope>NUCLEOTIDE SEQUENCE [LARGE SCALE GENOMIC DNA]</scope>
    <source>
        <strain evidence="4 5">ALE1</strain>
    </source>
</reference>
<dbReference type="GO" id="GO:0042602">
    <property type="term" value="F:riboflavin reductase (NADPH) activity"/>
    <property type="evidence" value="ECO:0007669"/>
    <property type="project" value="TreeGrafter"/>
</dbReference>
<proteinExistence type="predicted"/>
<dbReference type="EMBL" id="JFZT01000012">
    <property type="protein sequence ID" value="EZQ11710.1"/>
    <property type="molecule type" value="Genomic_DNA"/>
</dbReference>
<dbReference type="InterPro" id="IPR050268">
    <property type="entry name" value="NADH-dep_flavin_reductase"/>
</dbReference>
<sequence length="152" mass="17238">MRLFPNGVAIVTTKWNGMPVGMTVNTFNSLSLNPVLVMFSADKTKGNDRPFRESEAFAVNLVESVEVHDTFAKVPMAERFKRVGYVEVYGVPVLTESYAYIVLRKYTEVDIGDHAIIVGEVLEGKVTRSEPKPLVYFNRRYVRVYLNEDHSS</sequence>